<dbReference type="AlphaFoldDB" id="A0A812Z5T0"/>
<feature type="compositionally biased region" description="Basic and acidic residues" evidence="8">
    <location>
        <begin position="1"/>
        <end position="11"/>
    </location>
</feature>
<dbReference type="EMBL" id="CAJNJA010045696">
    <property type="protein sequence ID" value="CAE7811481.1"/>
    <property type="molecule type" value="Genomic_DNA"/>
</dbReference>
<dbReference type="InterPro" id="IPR011009">
    <property type="entry name" value="Kinase-like_dom_sf"/>
</dbReference>
<evidence type="ECO:0000259" key="9">
    <source>
        <dbReference type="Pfam" id="PF01636"/>
    </source>
</evidence>
<evidence type="ECO:0000256" key="2">
    <source>
        <dbReference type="ARBA" id="ARBA00011738"/>
    </source>
</evidence>
<comment type="similarity">
    <text evidence="1">Belongs to the methylthioribose kinase family.</text>
</comment>
<keyword evidence="6" id="KW-0418">Kinase</keyword>
<comment type="caution">
    <text evidence="10">The sequence shown here is derived from an EMBL/GenBank/DDBJ whole genome shotgun (WGS) entry which is preliminary data.</text>
</comment>
<feature type="domain" description="Aminoglycoside phosphotransferase" evidence="9">
    <location>
        <begin position="53"/>
        <end position="291"/>
    </location>
</feature>
<dbReference type="GO" id="GO:0005524">
    <property type="term" value="F:ATP binding"/>
    <property type="evidence" value="ECO:0007669"/>
    <property type="project" value="UniProtKB-KW"/>
</dbReference>
<dbReference type="Gene3D" id="3.90.1200.10">
    <property type="match status" value="1"/>
</dbReference>
<evidence type="ECO:0000256" key="8">
    <source>
        <dbReference type="SAM" id="MobiDB-lite"/>
    </source>
</evidence>
<evidence type="ECO:0000256" key="7">
    <source>
        <dbReference type="ARBA" id="ARBA00022840"/>
    </source>
</evidence>
<dbReference type="PANTHER" id="PTHR34273">
    <property type="entry name" value="METHYLTHIORIBOSE KINASE"/>
    <property type="match status" value="1"/>
</dbReference>
<evidence type="ECO:0000256" key="6">
    <source>
        <dbReference type="ARBA" id="ARBA00022777"/>
    </source>
</evidence>
<gene>
    <name evidence="10" type="primary">MTK</name>
    <name evidence="10" type="ORF">SNEC2469_LOCUS24043</name>
</gene>
<keyword evidence="7" id="KW-0067">ATP-binding</keyword>
<sequence>MVARESTDGERTAGGLPVPEGYEPKSEASLAAYLSGVSAVAAHLGGAAGDWRVREVGDGNLNLVFIVEGPAGGVAVKQALPYVRLVGESWPLPLSRAHFEQMALATEAQHAPGLVPDILHYDQTLALIVMELLQPHIIMRQGMIKAVRYPGFVEAITTFMAGTLFGTSDLALTAEEKKAAMAEFCGNTALCKITEDLIFTEPYRIAENNRWTTPQLDGIAREFREDAALKVAVSRLKLKFLSEAQALIHGDLHTGSVMVTEDDTRVIDPEFAFYGPMGFDIGAVIANLLINYFSQDGHATPEDPRESYQDWVLAATEGVWTGFRAKFLALWRNGATGDAYPAALFADTAGAEALKAEQEAYMDRLFTDSVGFAAAKMIRRILGLAHNIDLEWIEDLDRRAACETRCLRLARDMMVNRANYPTIEAVTAAARKMRDAA</sequence>
<dbReference type="InterPro" id="IPR009212">
    <property type="entry name" value="Methylthioribose_kinase"/>
</dbReference>
<reference evidence="10" key="1">
    <citation type="submission" date="2021-02" db="EMBL/GenBank/DDBJ databases">
        <authorList>
            <person name="Dougan E. K."/>
            <person name="Rhodes N."/>
            <person name="Thang M."/>
            <person name="Chan C."/>
        </authorList>
    </citation>
    <scope>NUCLEOTIDE SEQUENCE</scope>
</reference>
<dbReference type="Gene3D" id="3.30.200.20">
    <property type="entry name" value="Phosphorylase Kinase, domain 1"/>
    <property type="match status" value="1"/>
</dbReference>
<evidence type="ECO:0000256" key="1">
    <source>
        <dbReference type="ARBA" id="ARBA00010165"/>
    </source>
</evidence>
<dbReference type="NCBIfam" id="TIGR01767">
    <property type="entry name" value="MTRK"/>
    <property type="match status" value="1"/>
</dbReference>
<protein>
    <recommendedName>
        <fullName evidence="3">S-methyl-5-thioribose kinase</fullName>
        <ecNumber evidence="3">2.7.1.100</ecNumber>
    </recommendedName>
</protein>
<keyword evidence="5" id="KW-0547">Nucleotide-binding</keyword>
<evidence type="ECO:0000256" key="5">
    <source>
        <dbReference type="ARBA" id="ARBA00022741"/>
    </source>
</evidence>
<evidence type="ECO:0000313" key="11">
    <source>
        <dbReference type="Proteomes" id="UP000601435"/>
    </source>
</evidence>
<proteinExistence type="inferred from homology"/>
<feature type="region of interest" description="Disordered" evidence="8">
    <location>
        <begin position="1"/>
        <end position="22"/>
    </location>
</feature>
<dbReference type="SUPFAM" id="SSF56112">
    <property type="entry name" value="Protein kinase-like (PK-like)"/>
    <property type="match status" value="1"/>
</dbReference>
<accession>A0A812Z5T0</accession>
<comment type="subunit">
    <text evidence="2">Homodimer.</text>
</comment>
<evidence type="ECO:0000313" key="10">
    <source>
        <dbReference type="EMBL" id="CAE7811481.1"/>
    </source>
</evidence>
<organism evidence="10 11">
    <name type="scientific">Symbiodinium necroappetens</name>
    <dbReference type="NCBI Taxonomy" id="1628268"/>
    <lineage>
        <taxon>Eukaryota</taxon>
        <taxon>Sar</taxon>
        <taxon>Alveolata</taxon>
        <taxon>Dinophyceae</taxon>
        <taxon>Suessiales</taxon>
        <taxon>Symbiodiniaceae</taxon>
        <taxon>Symbiodinium</taxon>
    </lineage>
</organism>
<dbReference type="EC" id="2.7.1.100" evidence="3"/>
<dbReference type="InterPro" id="IPR002575">
    <property type="entry name" value="Aminoglycoside_PTrfase"/>
</dbReference>
<dbReference type="GO" id="GO:0046522">
    <property type="term" value="F:S-methyl-5-thioribose kinase activity"/>
    <property type="evidence" value="ECO:0007669"/>
    <property type="project" value="UniProtKB-EC"/>
</dbReference>
<dbReference type="GO" id="GO:0009086">
    <property type="term" value="P:methionine biosynthetic process"/>
    <property type="evidence" value="ECO:0007669"/>
    <property type="project" value="InterPro"/>
</dbReference>
<keyword evidence="11" id="KW-1185">Reference proteome</keyword>
<dbReference type="Proteomes" id="UP000601435">
    <property type="component" value="Unassembled WGS sequence"/>
</dbReference>
<evidence type="ECO:0000256" key="3">
    <source>
        <dbReference type="ARBA" id="ARBA00012128"/>
    </source>
</evidence>
<name>A0A812Z5T0_9DINO</name>
<keyword evidence="4" id="KW-0808">Transferase</keyword>
<dbReference type="PIRSF" id="PIRSF031134">
    <property type="entry name" value="MTRK"/>
    <property type="match status" value="1"/>
</dbReference>
<dbReference type="Pfam" id="PF01636">
    <property type="entry name" value="APH"/>
    <property type="match status" value="1"/>
</dbReference>
<dbReference type="OrthoDB" id="2461at2759"/>
<evidence type="ECO:0000256" key="4">
    <source>
        <dbReference type="ARBA" id="ARBA00022679"/>
    </source>
</evidence>
<dbReference type="PANTHER" id="PTHR34273:SF2">
    <property type="entry name" value="METHYLTHIORIBOSE KINASE"/>
    <property type="match status" value="1"/>
</dbReference>